<dbReference type="STRING" id="1246626.BleG1_3872"/>
<name>A0A060M8K4_9BACI</name>
<dbReference type="OrthoDB" id="9795206at2"/>
<dbReference type="PANTHER" id="PTHR43415:SF3">
    <property type="entry name" value="GNAT-FAMILY ACETYLTRANSFERASE"/>
    <property type="match status" value="1"/>
</dbReference>
<dbReference type="PROSITE" id="PS51186">
    <property type="entry name" value="GNAT"/>
    <property type="match status" value="1"/>
</dbReference>
<protein>
    <submittedName>
        <fullName evidence="2">GCN5-related N-acetyltransferase</fullName>
    </submittedName>
</protein>
<dbReference type="HOGENOM" id="CLU_013985_3_2_9"/>
<dbReference type="Proteomes" id="UP000027142">
    <property type="component" value="Chromosome"/>
</dbReference>
<dbReference type="InterPro" id="IPR016181">
    <property type="entry name" value="Acyl_CoA_acyltransferase"/>
</dbReference>
<proteinExistence type="predicted"/>
<keyword evidence="3" id="KW-1185">Reference proteome</keyword>
<dbReference type="Pfam" id="PF13302">
    <property type="entry name" value="Acetyltransf_3"/>
    <property type="match status" value="1"/>
</dbReference>
<reference evidence="2 3" key="1">
    <citation type="journal article" date="2014" name="Gene">
        <title>A comparative genomic analysis of the alkalitolerant soil bacterium Bacillus lehensis G1.</title>
        <authorList>
            <person name="Noor Y.M."/>
            <person name="Samsulrizal N.H."/>
            <person name="Jema'on N.A."/>
            <person name="Low K.O."/>
            <person name="Ramli A.N."/>
            <person name="Alias N.I."/>
            <person name="Damis S.I."/>
            <person name="Fuzi S.F."/>
            <person name="Isa M.N."/>
            <person name="Murad A.M."/>
            <person name="Raih M.F."/>
            <person name="Bakar F.D."/>
            <person name="Najimudin N."/>
            <person name="Mahadi N.M."/>
            <person name="Illias R.M."/>
        </authorList>
    </citation>
    <scope>NUCLEOTIDE SEQUENCE [LARGE SCALE GENOMIC DNA]</scope>
    <source>
        <strain evidence="2 3">G1</strain>
    </source>
</reference>
<evidence type="ECO:0000313" key="2">
    <source>
        <dbReference type="EMBL" id="AIC96419.1"/>
    </source>
</evidence>
<gene>
    <name evidence="2" type="ORF">BleG1_3872</name>
</gene>
<dbReference type="RefSeq" id="WP_038484445.1">
    <property type="nucleotide sequence ID" value="NZ_CP003923.1"/>
</dbReference>
<keyword evidence="2" id="KW-0808">Transferase</keyword>
<accession>A0A060M8K4</accession>
<sequence length="181" mass="20702">MIKGNRIELRPASKKDFIRQVEWRNDENTARLAAGSYAALYGHVTMEEVEALYDKRVVKERKTENIFAIYIAETNTHIGNCDYRDVNPIARSADVGISIGVEGERGKGYGTEALQALVQFLFEDLNLQRVQLDTWSGNDAAIRTYQKCGFKIEGRLRRAECVKGIYYDQLIMGCLREDREQ</sequence>
<dbReference type="InterPro" id="IPR000182">
    <property type="entry name" value="GNAT_dom"/>
</dbReference>
<organism evidence="2 3">
    <name type="scientific">Shouchella lehensis G1</name>
    <dbReference type="NCBI Taxonomy" id="1246626"/>
    <lineage>
        <taxon>Bacteria</taxon>
        <taxon>Bacillati</taxon>
        <taxon>Bacillota</taxon>
        <taxon>Bacilli</taxon>
        <taxon>Bacillales</taxon>
        <taxon>Bacillaceae</taxon>
        <taxon>Shouchella</taxon>
    </lineage>
</organism>
<feature type="domain" description="N-acetyltransferase" evidence="1">
    <location>
        <begin position="7"/>
        <end position="177"/>
    </location>
</feature>
<dbReference type="AlphaFoldDB" id="A0A060M8K4"/>
<dbReference type="Gene3D" id="3.40.630.30">
    <property type="match status" value="1"/>
</dbReference>
<dbReference type="GO" id="GO:0016747">
    <property type="term" value="F:acyltransferase activity, transferring groups other than amino-acyl groups"/>
    <property type="evidence" value="ECO:0007669"/>
    <property type="project" value="InterPro"/>
</dbReference>
<dbReference type="SUPFAM" id="SSF55729">
    <property type="entry name" value="Acyl-CoA N-acyltransferases (Nat)"/>
    <property type="match status" value="1"/>
</dbReference>
<dbReference type="PANTHER" id="PTHR43415">
    <property type="entry name" value="SPERMIDINE N(1)-ACETYLTRANSFERASE"/>
    <property type="match status" value="1"/>
</dbReference>
<dbReference type="KEGG" id="ble:BleG1_3872"/>
<dbReference type="eggNOG" id="COG1670">
    <property type="taxonomic scope" value="Bacteria"/>
</dbReference>
<dbReference type="EMBL" id="CP003923">
    <property type="protein sequence ID" value="AIC96419.1"/>
    <property type="molecule type" value="Genomic_DNA"/>
</dbReference>
<dbReference type="PATRIC" id="fig|1246626.3.peg.3869"/>
<evidence type="ECO:0000259" key="1">
    <source>
        <dbReference type="PROSITE" id="PS51186"/>
    </source>
</evidence>
<evidence type="ECO:0000313" key="3">
    <source>
        <dbReference type="Proteomes" id="UP000027142"/>
    </source>
</evidence>